<dbReference type="AlphaFoldDB" id="A0A328VFX4"/>
<dbReference type="SMART" id="SM00530">
    <property type="entry name" value="HTH_XRE"/>
    <property type="match status" value="1"/>
</dbReference>
<sequence length="509" mass="56421">MEQTQGSSAAGQPRLPLIRARQRMLTLDEVAEAVGVSKATVCRWEKAGDVPQPLHLRKLCELFQRSPLELGFTEQDLGIPEVPAQASVREELDGQAHPEPSPPPPESEALEAFRQECLPLRLLGLVWRWPAGDTRYQQLQLLLRTELEKDAMKQNELTRRETLRLLALAPIELLGLSQLGPVLKGPALTEDILKQCAASLAACWELRRQGELALADQAVAAYLPTLQALTRTAPPRQRQAAAELTAQGFLLRSRLAHHLSTPAQGVAYAQQAEAFSTLADHLPLRIIALGCQSIEYFYGCRHKQALQAVQQARQLLEERDRRDRQKEASVAQPASAPVSPIIYSRCYSRLAADLAAATGQQAEVQRTLKQAQEAFFAQMEPAPLWVNFGLSDLLLNEAYAYRDLGLSRAALEACEQIEQQYQQSGSGGTLVSLDDVPEAQLLAVLIEASRADQPRRLDWCLEKWQAGVARAQQLQSQQRLAEAQQAYVALCAAFPGEPRLRELRDLLIL</sequence>
<reference evidence="2 3" key="1">
    <citation type="submission" date="2016-08" db="EMBL/GenBank/DDBJ databases">
        <title>Analysis of Carbohydrate Active Enzymes in Thermogemmatispora T81 Reveals Carbohydrate Degradation Ability.</title>
        <authorList>
            <person name="Tomazini A."/>
            <person name="Lal S."/>
            <person name="Stott M."/>
            <person name="Henrissat B."/>
            <person name="Polikarpov I."/>
            <person name="Sparling R."/>
            <person name="Levin D.B."/>
        </authorList>
    </citation>
    <scope>NUCLEOTIDE SEQUENCE [LARGE SCALE GENOMIC DNA]</scope>
    <source>
        <strain evidence="2 3">T81</strain>
    </source>
</reference>
<name>A0A328VFX4_9CHLR</name>
<dbReference type="GO" id="GO:0003677">
    <property type="term" value="F:DNA binding"/>
    <property type="evidence" value="ECO:0007669"/>
    <property type="project" value="InterPro"/>
</dbReference>
<evidence type="ECO:0000313" key="2">
    <source>
        <dbReference type="EMBL" id="RAQ94204.1"/>
    </source>
</evidence>
<dbReference type="SUPFAM" id="SSF47413">
    <property type="entry name" value="lambda repressor-like DNA-binding domains"/>
    <property type="match status" value="1"/>
</dbReference>
<accession>A0A328VFX4</accession>
<dbReference type="PROSITE" id="PS50943">
    <property type="entry name" value="HTH_CROC1"/>
    <property type="match status" value="1"/>
</dbReference>
<gene>
    <name evidence="2" type="ORF">A4R35_01575</name>
</gene>
<dbReference type="Gene3D" id="1.10.260.40">
    <property type="entry name" value="lambda repressor-like DNA-binding domains"/>
    <property type="match status" value="1"/>
</dbReference>
<proteinExistence type="predicted"/>
<dbReference type="EMBL" id="MCIF01000002">
    <property type="protein sequence ID" value="RAQ94204.1"/>
    <property type="molecule type" value="Genomic_DNA"/>
</dbReference>
<protein>
    <recommendedName>
        <fullName evidence="1">HTH cro/C1-type domain-containing protein</fullName>
    </recommendedName>
</protein>
<dbReference type="Pfam" id="PF01381">
    <property type="entry name" value="HTH_3"/>
    <property type="match status" value="1"/>
</dbReference>
<dbReference type="InterPro" id="IPR001387">
    <property type="entry name" value="Cro/C1-type_HTH"/>
</dbReference>
<comment type="caution">
    <text evidence="2">The sequence shown here is derived from an EMBL/GenBank/DDBJ whole genome shotgun (WGS) entry which is preliminary data.</text>
</comment>
<evidence type="ECO:0000259" key="1">
    <source>
        <dbReference type="PROSITE" id="PS50943"/>
    </source>
</evidence>
<dbReference type="InterPro" id="IPR010982">
    <property type="entry name" value="Lambda_DNA-bd_dom_sf"/>
</dbReference>
<dbReference type="RefSeq" id="WP_112425917.1">
    <property type="nucleotide sequence ID" value="NZ_MCIF01000002.1"/>
</dbReference>
<dbReference type="Proteomes" id="UP000248706">
    <property type="component" value="Unassembled WGS sequence"/>
</dbReference>
<evidence type="ECO:0000313" key="3">
    <source>
        <dbReference type="Proteomes" id="UP000248706"/>
    </source>
</evidence>
<keyword evidence="3" id="KW-1185">Reference proteome</keyword>
<dbReference type="CDD" id="cd00093">
    <property type="entry name" value="HTH_XRE"/>
    <property type="match status" value="1"/>
</dbReference>
<organism evidence="2 3">
    <name type="scientific">Thermogemmatispora tikiterensis</name>
    <dbReference type="NCBI Taxonomy" id="1825093"/>
    <lineage>
        <taxon>Bacteria</taxon>
        <taxon>Bacillati</taxon>
        <taxon>Chloroflexota</taxon>
        <taxon>Ktedonobacteria</taxon>
        <taxon>Thermogemmatisporales</taxon>
        <taxon>Thermogemmatisporaceae</taxon>
        <taxon>Thermogemmatispora</taxon>
    </lineage>
</organism>
<feature type="domain" description="HTH cro/C1-type" evidence="1">
    <location>
        <begin position="25"/>
        <end position="70"/>
    </location>
</feature>
<dbReference type="OrthoDB" id="158130at2"/>